<dbReference type="AlphaFoldDB" id="X1U129"/>
<dbReference type="Pfam" id="PF02423">
    <property type="entry name" value="OCD_Mu_crystall"/>
    <property type="match status" value="1"/>
</dbReference>
<evidence type="ECO:0000313" key="1">
    <source>
        <dbReference type="EMBL" id="GAI93525.1"/>
    </source>
</evidence>
<comment type="caution">
    <text evidence="1">The sequence shown here is derived from an EMBL/GenBank/DDBJ whole genome shotgun (WGS) entry which is preliminary data.</text>
</comment>
<feature type="non-terminal residue" evidence="1">
    <location>
        <position position="1"/>
    </location>
</feature>
<dbReference type="SUPFAM" id="SSF51735">
    <property type="entry name" value="NAD(P)-binding Rossmann-fold domains"/>
    <property type="match status" value="1"/>
</dbReference>
<evidence type="ECO:0008006" key="2">
    <source>
        <dbReference type="Google" id="ProtNLM"/>
    </source>
</evidence>
<dbReference type="InterPro" id="IPR023401">
    <property type="entry name" value="ODC_N"/>
</dbReference>
<dbReference type="Gene3D" id="3.30.1780.10">
    <property type="entry name" value="ornithine cyclodeaminase, domain 1"/>
    <property type="match status" value="1"/>
</dbReference>
<dbReference type="PANTHER" id="PTHR13812:SF19">
    <property type="entry name" value="KETIMINE REDUCTASE MU-CRYSTALLIN"/>
    <property type="match status" value="1"/>
</dbReference>
<dbReference type="PANTHER" id="PTHR13812">
    <property type="entry name" value="KETIMINE REDUCTASE MU-CRYSTALLIN"/>
    <property type="match status" value="1"/>
</dbReference>
<name>X1U129_9ZZZZ</name>
<dbReference type="GO" id="GO:0005737">
    <property type="term" value="C:cytoplasm"/>
    <property type="evidence" value="ECO:0007669"/>
    <property type="project" value="TreeGrafter"/>
</dbReference>
<accession>X1U129</accession>
<organism evidence="1">
    <name type="scientific">marine sediment metagenome</name>
    <dbReference type="NCBI Taxonomy" id="412755"/>
    <lineage>
        <taxon>unclassified sequences</taxon>
        <taxon>metagenomes</taxon>
        <taxon>ecological metagenomes</taxon>
    </lineage>
</organism>
<dbReference type="EMBL" id="BARW01021920">
    <property type="protein sequence ID" value="GAI93525.1"/>
    <property type="molecule type" value="Genomic_DNA"/>
</dbReference>
<proteinExistence type="predicted"/>
<sequence length="200" mass="22043">LTLRLLSQEDVIKCDGLNMQKTLEDMEIFFSLETKGEVIFPSKTILRWGDIKSEETKGRINCMPAYVGGSIDMPGIKWIGSAPLNPLKYNIPRASAVTILNDPDKLTPVAIMDGTLISAMRTGAVTGIGAKYLARNDSEVVGLIGAGVQNKTQLMALNEVLTNLKKVIIYDINKQKVHAWAEEMSKKLKLKIETRIIING</sequence>
<reference evidence="1" key="1">
    <citation type="journal article" date="2014" name="Front. Microbiol.">
        <title>High frequency of phylogenetically diverse reductive dehalogenase-homologous genes in deep subseafloor sedimentary metagenomes.</title>
        <authorList>
            <person name="Kawai M."/>
            <person name="Futagami T."/>
            <person name="Toyoda A."/>
            <person name="Takaki Y."/>
            <person name="Nishi S."/>
            <person name="Hori S."/>
            <person name="Arai W."/>
            <person name="Tsubouchi T."/>
            <person name="Morono Y."/>
            <person name="Uchiyama I."/>
            <person name="Ito T."/>
            <person name="Fujiyama A."/>
            <person name="Inagaki F."/>
            <person name="Takami H."/>
        </authorList>
    </citation>
    <scope>NUCLEOTIDE SEQUENCE</scope>
    <source>
        <strain evidence="1">Expedition CK06-06</strain>
    </source>
</reference>
<dbReference type="InterPro" id="IPR003462">
    <property type="entry name" value="ODC_Mu_crystall"/>
</dbReference>
<dbReference type="InterPro" id="IPR036291">
    <property type="entry name" value="NAD(P)-bd_dom_sf"/>
</dbReference>
<protein>
    <recommendedName>
        <fullName evidence="2">Ornithine cyclodeaminase family protein</fullName>
    </recommendedName>
</protein>
<gene>
    <name evidence="1" type="ORF">S12H4_36729</name>
</gene>